<name>A0ACB7EZS2_NIBAL</name>
<protein>
    <submittedName>
        <fullName evidence="1">Transcription factor Sp1</fullName>
    </submittedName>
</protein>
<keyword evidence="2" id="KW-1185">Reference proteome</keyword>
<reference evidence="1" key="1">
    <citation type="submission" date="2020-04" db="EMBL/GenBank/DDBJ databases">
        <title>A chromosome-scale assembly and high-density genetic map of the yellow drum (Nibea albiflora) genome.</title>
        <authorList>
            <person name="Xu D."/>
            <person name="Zhang W."/>
            <person name="Chen R."/>
            <person name="Tan P."/>
            <person name="Wang L."/>
            <person name="Song H."/>
            <person name="Tian L."/>
            <person name="Zhu Q."/>
            <person name="Wang B."/>
        </authorList>
    </citation>
    <scope>NUCLEOTIDE SEQUENCE</scope>
    <source>
        <strain evidence="1">ZJHYS-2018</strain>
    </source>
</reference>
<proteinExistence type="predicted"/>
<sequence>MAAVESGGGFSQKRNTNSQDSQQPSPLALLAATCSRIDTPGENDSPSDQQNQQQQLDMNQGVFTSSANGWQVIPLSVQASSGTNTITTDSSGVMTVGDAGKSRQVLSPSVAVSTQGQQQQPQQYVVAQAPSVQGQQVLTTISGMMPNIQYQVIPQFQTVDGQTLQLAHAQQDATVSGAAPGQQFQIVSSPNGQQIIAATNRAGAAGNIITMPSLLQGAIPIQNISLGNGVLQNQPQFLANMPVSLNGNITLLPVSTGASGTGGDANGGGETGGNQLIQQSQHPVSSNSGAGYMTSASTVTTQASTSYGMTQTQNTNGVMTGTFQHNAATSLGVPIQPDNRDGQQPQQILIQPQQVIQGGTPLQTIQAGTVATAGGQVFAAPTLSQEGLQNLQIMPNAGPILLRTVAPNGQVSWQTIQIQSPAGPQITLAPVQSLPQLGQAQGATTAGGVSVNTVQIPGIQTINLNTLGGSGLQMHQLQTVPITIASTAGEQALQAGGESLDDSTAMDEEDISPPNQGRRNRREACTCPFCKDGEGRFVCSECPKRFMRSDHLSKHIKTHLNKKTATASTGSTTGSTDAASPAAGPKVEPGAMSGNDQHTIVTMETLSAESIARLASSGINMMQVDLHQINGNNY</sequence>
<dbReference type="EMBL" id="CM024790">
    <property type="protein sequence ID" value="KAG8007652.1"/>
    <property type="molecule type" value="Genomic_DNA"/>
</dbReference>
<dbReference type="Proteomes" id="UP000805704">
    <property type="component" value="Chromosome 2"/>
</dbReference>
<evidence type="ECO:0000313" key="2">
    <source>
        <dbReference type="Proteomes" id="UP000805704"/>
    </source>
</evidence>
<evidence type="ECO:0000313" key="1">
    <source>
        <dbReference type="EMBL" id="KAG8007652.1"/>
    </source>
</evidence>
<accession>A0ACB7EZS2</accession>
<gene>
    <name evidence="1" type="primary">SP1</name>
    <name evidence="1" type="ORF">GBF38_013294</name>
</gene>
<comment type="caution">
    <text evidence="1">The sequence shown here is derived from an EMBL/GenBank/DDBJ whole genome shotgun (WGS) entry which is preliminary data.</text>
</comment>
<organism evidence="1 2">
    <name type="scientific">Nibea albiflora</name>
    <name type="common">Yellow drum</name>
    <name type="synonym">Corvina albiflora</name>
    <dbReference type="NCBI Taxonomy" id="240163"/>
    <lineage>
        <taxon>Eukaryota</taxon>
        <taxon>Metazoa</taxon>
        <taxon>Chordata</taxon>
        <taxon>Craniata</taxon>
        <taxon>Vertebrata</taxon>
        <taxon>Euteleostomi</taxon>
        <taxon>Actinopterygii</taxon>
        <taxon>Neopterygii</taxon>
        <taxon>Teleostei</taxon>
        <taxon>Neoteleostei</taxon>
        <taxon>Acanthomorphata</taxon>
        <taxon>Eupercaria</taxon>
        <taxon>Sciaenidae</taxon>
        <taxon>Nibea</taxon>
    </lineage>
</organism>